<gene>
    <name evidence="1" type="ORF">SYNPS1DRAFT_14302</name>
</gene>
<evidence type="ECO:0000313" key="1">
    <source>
        <dbReference type="EMBL" id="RKP26363.1"/>
    </source>
</evidence>
<dbReference type="OrthoDB" id="206201at2759"/>
<dbReference type="InterPro" id="IPR036852">
    <property type="entry name" value="Peptidase_S8/S53_dom_sf"/>
</dbReference>
<dbReference type="EMBL" id="KZ989444">
    <property type="protein sequence ID" value="RKP26363.1"/>
    <property type="molecule type" value="Genomic_DNA"/>
</dbReference>
<proteinExistence type="predicted"/>
<organism evidence="1 2">
    <name type="scientific">Syncephalis pseudoplumigaleata</name>
    <dbReference type="NCBI Taxonomy" id="1712513"/>
    <lineage>
        <taxon>Eukaryota</taxon>
        <taxon>Fungi</taxon>
        <taxon>Fungi incertae sedis</taxon>
        <taxon>Zoopagomycota</taxon>
        <taxon>Zoopagomycotina</taxon>
        <taxon>Zoopagomycetes</taxon>
        <taxon>Zoopagales</taxon>
        <taxon>Piptocephalidaceae</taxon>
        <taxon>Syncephalis</taxon>
    </lineage>
</organism>
<accession>A0A4P9Z1L2</accession>
<dbReference type="GO" id="GO:0004252">
    <property type="term" value="F:serine-type endopeptidase activity"/>
    <property type="evidence" value="ECO:0007669"/>
    <property type="project" value="InterPro"/>
</dbReference>
<dbReference type="Proteomes" id="UP000278143">
    <property type="component" value="Unassembled WGS sequence"/>
</dbReference>
<evidence type="ECO:0008006" key="3">
    <source>
        <dbReference type="Google" id="ProtNLM"/>
    </source>
</evidence>
<evidence type="ECO:0000313" key="2">
    <source>
        <dbReference type="Proteomes" id="UP000278143"/>
    </source>
</evidence>
<name>A0A4P9Z1L2_9FUNG</name>
<dbReference type="GO" id="GO:0006508">
    <property type="term" value="P:proteolysis"/>
    <property type="evidence" value="ECO:0007669"/>
    <property type="project" value="InterPro"/>
</dbReference>
<dbReference type="Gene3D" id="3.40.50.200">
    <property type="entry name" value="Peptidase S8/S53 domain"/>
    <property type="match status" value="1"/>
</dbReference>
<dbReference type="AlphaFoldDB" id="A0A4P9Z1L2"/>
<feature type="non-terminal residue" evidence="1">
    <location>
        <position position="58"/>
    </location>
</feature>
<protein>
    <recommendedName>
        <fullName evidence="3">Peptidase S8/S53 domain-containing protein</fullName>
    </recommendedName>
</protein>
<dbReference type="SUPFAM" id="SSF52743">
    <property type="entry name" value="Subtilisin-like"/>
    <property type="match status" value="1"/>
</dbReference>
<reference evidence="2" key="1">
    <citation type="journal article" date="2018" name="Nat. Microbiol.">
        <title>Leveraging single-cell genomics to expand the fungal tree of life.</title>
        <authorList>
            <person name="Ahrendt S.R."/>
            <person name="Quandt C.A."/>
            <person name="Ciobanu D."/>
            <person name="Clum A."/>
            <person name="Salamov A."/>
            <person name="Andreopoulos B."/>
            <person name="Cheng J.F."/>
            <person name="Woyke T."/>
            <person name="Pelin A."/>
            <person name="Henrissat B."/>
            <person name="Reynolds N.K."/>
            <person name="Benny G.L."/>
            <person name="Smith M.E."/>
            <person name="James T.Y."/>
            <person name="Grigoriev I.V."/>
        </authorList>
    </citation>
    <scope>NUCLEOTIDE SEQUENCE [LARGE SCALE GENOMIC DNA]</scope>
    <source>
        <strain evidence="2">Benny S71-1</strain>
    </source>
</reference>
<keyword evidence="2" id="KW-1185">Reference proteome</keyword>
<sequence length="58" mass="6262">MPHYATGVMKMHSVGVKGAQVKIGIIGTGVQYEHPALARRFGPGNKAVFGYDFVGDHY</sequence>